<proteinExistence type="inferred from homology"/>
<evidence type="ECO:0000313" key="4">
    <source>
        <dbReference type="EMBL" id="GBO83175.1"/>
    </source>
</evidence>
<dbReference type="RefSeq" id="WP_153633683.1">
    <property type="nucleotide sequence ID" value="NZ_BGZH01000001.1"/>
</dbReference>
<keyword evidence="3" id="KW-0812">Transmembrane</keyword>
<dbReference type="SUPFAM" id="SSF54523">
    <property type="entry name" value="Pili subunits"/>
    <property type="match status" value="1"/>
</dbReference>
<keyword evidence="2" id="KW-0488">Methylation</keyword>
<dbReference type="Pfam" id="PF07963">
    <property type="entry name" value="N_methyl"/>
    <property type="match status" value="1"/>
</dbReference>
<dbReference type="EMBL" id="BGZH01000001">
    <property type="protein sequence ID" value="GBO83175.1"/>
    <property type="molecule type" value="Genomic_DNA"/>
</dbReference>
<dbReference type="NCBIfam" id="TIGR02532">
    <property type="entry name" value="IV_pilin_GFxxxE"/>
    <property type="match status" value="1"/>
</dbReference>
<dbReference type="GO" id="GO:0043107">
    <property type="term" value="P:type IV pilus-dependent motility"/>
    <property type="evidence" value="ECO:0007669"/>
    <property type="project" value="TreeGrafter"/>
</dbReference>
<keyword evidence="5" id="KW-1185">Reference proteome</keyword>
<gene>
    <name evidence="4" type="primary">pilA_2</name>
    <name evidence="4" type="ORF">MS5N3_06260</name>
</gene>
<feature type="transmembrane region" description="Helical" evidence="3">
    <location>
        <begin position="7"/>
        <end position="31"/>
    </location>
</feature>
<keyword evidence="3" id="KW-1133">Transmembrane helix</keyword>
<comment type="caution">
    <text evidence="4">The sequence shown here is derived from an EMBL/GenBank/DDBJ whole genome shotgun (WGS) entry which is preliminary data.</text>
</comment>
<organism evidence="4 5">
    <name type="scientific">Marinobacter salsuginis</name>
    <dbReference type="NCBI Taxonomy" id="418719"/>
    <lineage>
        <taxon>Bacteria</taxon>
        <taxon>Pseudomonadati</taxon>
        <taxon>Pseudomonadota</taxon>
        <taxon>Gammaproteobacteria</taxon>
        <taxon>Pseudomonadales</taxon>
        <taxon>Marinobacteraceae</taxon>
        <taxon>Marinobacter</taxon>
    </lineage>
</organism>
<accession>A0A5M3PK04</accession>
<dbReference type="GO" id="GO:0044096">
    <property type="term" value="C:type IV pilus"/>
    <property type="evidence" value="ECO:0007669"/>
    <property type="project" value="TreeGrafter"/>
</dbReference>
<dbReference type="PANTHER" id="PTHR30093">
    <property type="entry name" value="GENERAL SECRETION PATHWAY PROTEIN G"/>
    <property type="match status" value="1"/>
</dbReference>
<evidence type="ECO:0000256" key="2">
    <source>
        <dbReference type="ARBA" id="ARBA00022481"/>
    </source>
</evidence>
<reference evidence="4 5" key="1">
    <citation type="journal article" date="2019" name="J. Gen. Appl. Microbiol.">
        <title>Aerobic degradation of cis-dichloroethene by the marine bacterium Marinobacter salsuginis strain 5N-3.</title>
        <authorList>
            <person name="Inoue Y."/>
            <person name="Fukunaga Y."/>
            <person name="Katsumata H."/>
            <person name="Ohji S."/>
            <person name="Hosoyama A."/>
            <person name="Mori K."/>
            <person name="Ando K."/>
        </authorList>
    </citation>
    <scope>NUCLEOTIDE SEQUENCE [LARGE SCALE GENOMIC DNA]</scope>
    <source>
        <strain evidence="4 5">5N-3</strain>
    </source>
</reference>
<name>A0A5M3PK04_9GAMM</name>
<evidence type="ECO:0000256" key="3">
    <source>
        <dbReference type="SAM" id="Phobius"/>
    </source>
</evidence>
<dbReference type="AlphaFoldDB" id="A0A5M3PK04"/>
<protein>
    <submittedName>
        <fullName evidence="4">Type IV pilin protein PilA</fullName>
    </submittedName>
</protein>
<sequence length="142" mass="14421">MKTMQKGFTLIELMIVVAIIGILAAVAIPAYQEYVATSQGSAVMKGINPYVGKAQVCTQTGIDCDGANGTSLTEAVAAVDQLSFANGTAAAQGADIDLTWDNGQCVLTAEVAPSGIVDYTMAVAADATVDVQQCLDGAGLDS</sequence>
<dbReference type="PROSITE" id="PS00409">
    <property type="entry name" value="PROKAR_NTER_METHYL"/>
    <property type="match status" value="1"/>
</dbReference>
<dbReference type="InterPro" id="IPR045584">
    <property type="entry name" value="Pilin-like"/>
</dbReference>
<evidence type="ECO:0000256" key="1">
    <source>
        <dbReference type="ARBA" id="ARBA00005233"/>
    </source>
</evidence>
<keyword evidence="3" id="KW-0472">Membrane</keyword>
<dbReference type="PANTHER" id="PTHR30093:SF34">
    <property type="entry name" value="PREPILIN PEPTIDASE-DEPENDENT PROTEIN D"/>
    <property type="match status" value="1"/>
</dbReference>
<comment type="similarity">
    <text evidence="1">Belongs to the N-Me-Phe pilin family.</text>
</comment>
<evidence type="ECO:0000313" key="5">
    <source>
        <dbReference type="Proteomes" id="UP000340077"/>
    </source>
</evidence>
<dbReference type="Gene3D" id="3.30.700.10">
    <property type="entry name" value="Glycoprotein, Type 4 Pilin"/>
    <property type="match status" value="1"/>
</dbReference>
<dbReference type="InterPro" id="IPR012902">
    <property type="entry name" value="N_methyl_site"/>
</dbReference>
<dbReference type="Proteomes" id="UP000340077">
    <property type="component" value="Unassembled WGS sequence"/>
</dbReference>